<accession>A0AAW7QZT7</accession>
<evidence type="ECO:0000313" key="3">
    <source>
        <dbReference type="EMBL" id="MDN7129170.1"/>
    </source>
</evidence>
<organism evidence="2 5">
    <name type="scientific">Pseudidiomarina terrestris</name>
    <dbReference type="NCBI Taxonomy" id="2820060"/>
    <lineage>
        <taxon>Bacteria</taxon>
        <taxon>Pseudomonadati</taxon>
        <taxon>Pseudomonadota</taxon>
        <taxon>Gammaproteobacteria</taxon>
        <taxon>Alteromonadales</taxon>
        <taxon>Idiomarinaceae</taxon>
        <taxon>Pseudidiomarina</taxon>
    </lineage>
</organism>
<feature type="signal peptide" evidence="1">
    <location>
        <begin position="1"/>
        <end position="21"/>
    </location>
</feature>
<evidence type="ECO:0000313" key="2">
    <source>
        <dbReference type="EMBL" id="MDN7124539.1"/>
    </source>
</evidence>
<keyword evidence="1" id="KW-0732">Signal</keyword>
<dbReference type="Proteomes" id="UP001169492">
    <property type="component" value="Unassembled WGS sequence"/>
</dbReference>
<reference evidence="4 5" key="1">
    <citation type="submission" date="2021-03" db="EMBL/GenBank/DDBJ databases">
        <title>Pseudidiomarina terrestris, a new bacterium isolated from saline soil.</title>
        <authorList>
            <person name="Galisteo C."/>
            <person name="De La Haba R."/>
            <person name="Sanchez-Porro C."/>
            <person name="Ventosa A."/>
        </authorList>
    </citation>
    <scope>NUCLEOTIDE SEQUENCE [LARGE SCALE GENOMIC DNA]</scope>
    <source>
        <strain evidence="2 5">1APP75-32.1</strain>
        <strain evidence="4">1APR75-15</strain>
        <strain evidence="3">1ASR75-15</strain>
    </source>
</reference>
<dbReference type="Proteomes" id="UP001169491">
    <property type="component" value="Unassembled WGS sequence"/>
</dbReference>
<comment type="caution">
    <text evidence="2">The sequence shown here is derived from an EMBL/GenBank/DDBJ whole genome shotgun (WGS) entry which is preliminary data.</text>
</comment>
<evidence type="ECO:0000256" key="1">
    <source>
        <dbReference type="SAM" id="SignalP"/>
    </source>
</evidence>
<dbReference type="RefSeq" id="WP_301774488.1">
    <property type="nucleotide sequence ID" value="NZ_JAGGJB010000003.1"/>
</dbReference>
<gene>
    <name evidence="2" type="ORF">J6I90_06565</name>
    <name evidence="3" type="ORF">J6I92_04740</name>
</gene>
<feature type="chain" id="PRO_5043622503" description="DUF4156 domain-containing protein" evidence="1">
    <location>
        <begin position="22"/>
        <end position="108"/>
    </location>
</feature>
<dbReference type="AlphaFoldDB" id="A0AAW7QZT7"/>
<evidence type="ECO:0000313" key="4">
    <source>
        <dbReference type="Proteomes" id="UP001169491"/>
    </source>
</evidence>
<protein>
    <recommendedName>
        <fullName evidence="6">DUF4156 domain-containing protein</fullName>
    </recommendedName>
</protein>
<keyword evidence="4" id="KW-1185">Reference proteome</keyword>
<dbReference type="EMBL" id="JAGGJB010000003">
    <property type="protein sequence ID" value="MDN7124539.1"/>
    <property type="molecule type" value="Genomic_DNA"/>
</dbReference>
<dbReference type="PROSITE" id="PS51257">
    <property type="entry name" value="PROKAR_LIPOPROTEIN"/>
    <property type="match status" value="1"/>
</dbReference>
<sequence>MKYKFILLLISISSLYSCTHASISQIPEMVNNKEVYTYQGRSNFAHQISEADRKMKEHCKKVNGGNPVILERNNQSLGYVVTGNASTGINAAGNQNQVIQFICQEQTR</sequence>
<dbReference type="EMBL" id="JAGGJC010000001">
    <property type="protein sequence ID" value="MDN7129170.1"/>
    <property type="molecule type" value="Genomic_DNA"/>
</dbReference>
<evidence type="ECO:0008006" key="6">
    <source>
        <dbReference type="Google" id="ProtNLM"/>
    </source>
</evidence>
<proteinExistence type="predicted"/>
<name>A0AAW7QZT7_9GAMM</name>
<evidence type="ECO:0000313" key="5">
    <source>
        <dbReference type="Proteomes" id="UP001169492"/>
    </source>
</evidence>